<reference evidence="7 8" key="1">
    <citation type="submission" date="2017-03" db="EMBL/GenBank/DDBJ databases">
        <title>Genomes of endolithic fungi from Antarctica.</title>
        <authorList>
            <person name="Coleine C."/>
            <person name="Masonjones S."/>
            <person name="Stajich J.E."/>
        </authorList>
    </citation>
    <scope>NUCLEOTIDE SEQUENCE [LARGE SCALE GENOMIC DNA]</scope>
    <source>
        <strain evidence="7 8">CCFEE 5311</strain>
    </source>
</reference>
<organism evidence="7 8">
    <name type="scientific">Friedmanniomyces endolithicus</name>
    <dbReference type="NCBI Taxonomy" id="329885"/>
    <lineage>
        <taxon>Eukaryota</taxon>
        <taxon>Fungi</taxon>
        <taxon>Dikarya</taxon>
        <taxon>Ascomycota</taxon>
        <taxon>Pezizomycotina</taxon>
        <taxon>Dothideomycetes</taxon>
        <taxon>Dothideomycetidae</taxon>
        <taxon>Mycosphaerellales</taxon>
        <taxon>Teratosphaeriaceae</taxon>
        <taxon>Friedmanniomyces</taxon>
    </lineage>
</organism>
<dbReference type="GO" id="GO:0034077">
    <property type="term" value="P:butanediol metabolic process"/>
    <property type="evidence" value="ECO:0007669"/>
    <property type="project" value="InterPro"/>
</dbReference>
<feature type="domain" description="Thiamine pyrophosphate enzyme central" evidence="4">
    <location>
        <begin position="196"/>
        <end position="329"/>
    </location>
</feature>
<evidence type="ECO:0000256" key="3">
    <source>
        <dbReference type="RuleBase" id="RU362132"/>
    </source>
</evidence>
<dbReference type="GO" id="GO:0005948">
    <property type="term" value="C:acetolactate synthase complex"/>
    <property type="evidence" value="ECO:0007669"/>
    <property type="project" value="TreeGrafter"/>
</dbReference>
<proteinExistence type="inferred from homology"/>
<dbReference type="EMBL" id="NAJP01000058">
    <property type="protein sequence ID" value="TKA36634.1"/>
    <property type="molecule type" value="Genomic_DNA"/>
</dbReference>
<dbReference type="NCBIfam" id="TIGR02418">
    <property type="entry name" value="acolac_catab"/>
    <property type="match status" value="1"/>
</dbReference>
<dbReference type="PANTHER" id="PTHR18968">
    <property type="entry name" value="THIAMINE PYROPHOSPHATE ENZYMES"/>
    <property type="match status" value="1"/>
</dbReference>
<dbReference type="Gene3D" id="3.40.50.970">
    <property type="match status" value="2"/>
</dbReference>
<dbReference type="STRING" id="329885.A0A4U0ULQ6"/>
<evidence type="ECO:0000259" key="6">
    <source>
        <dbReference type="Pfam" id="PF02776"/>
    </source>
</evidence>
<dbReference type="InterPro" id="IPR029035">
    <property type="entry name" value="DHS-like_NAD/FAD-binding_dom"/>
</dbReference>
<dbReference type="GO" id="GO:0009097">
    <property type="term" value="P:isoleucine biosynthetic process"/>
    <property type="evidence" value="ECO:0007669"/>
    <property type="project" value="TreeGrafter"/>
</dbReference>
<feature type="domain" description="Thiamine pyrophosphate enzyme TPP-binding" evidence="5">
    <location>
        <begin position="395"/>
        <end position="544"/>
    </location>
</feature>
<dbReference type="CDD" id="cd07035">
    <property type="entry name" value="TPP_PYR_POX_like"/>
    <property type="match status" value="1"/>
</dbReference>
<dbReference type="InterPro" id="IPR045229">
    <property type="entry name" value="TPP_enz"/>
</dbReference>
<evidence type="ECO:0000313" key="8">
    <source>
        <dbReference type="Proteomes" id="UP000310066"/>
    </source>
</evidence>
<evidence type="ECO:0000259" key="5">
    <source>
        <dbReference type="Pfam" id="PF02775"/>
    </source>
</evidence>
<name>A0A4U0ULQ6_9PEZI</name>
<evidence type="ECO:0000256" key="1">
    <source>
        <dbReference type="ARBA" id="ARBA00007812"/>
    </source>
</evidence>
<dbReference type="NCBIfam" id="NF006378">
    <property type="entry name" value="PRK08617.1"/>
    <property type="match status" value="1"/>
</dbReference>
<dbReference type="OrthoDB" id="10006023at2759"/>
<dbReference type="InterPro" id="IPR029061">
    <property type="entry name" value="THDP-binding"/>
</dbReference>
<dbReference type="GO" id="GO:0003984">
    <property type="term" value="F:acetolactate synthase activity"/>
    <property type="evidence" value="ECO:0007669"/>
    <property type="project" value="InterPro"/>
</dbReference>
<evidence type="ECO:0000256" key="2">
    <source>
        <dbReference type="ARBA" id="ARBA00023052"/>
    </source>
</evidence>
<dbReference type="AlphaFoldDB" id="A0A4U0ULQ6"/>
<dbReference type="SUPFAM" id="SSF52467">
    <property type="entry name" value="DHS-like NAD/FAD-binding domain"/>
    <property type="match status" value="1"/>
</dbReference>
<dbReference type="Gene3D" id="3.40.50.1220">
    <property type="entry name" value="TPP-binding domain"/>
    <property type="match status" value="1"/>
</dbReference>
<dbReference type="InterPro" id="IPR012001">
    <property type="entry name" value="Thiamin_PyroP_enz_TPP-bd_dom"/>
</dbReference>
<dbReference type="InterPro" id="IPR012782">
    <property type="entry name" value="Acetolactate_synth_catblc"/>
</dbReference>
<dbReference type="InterPro" id="IPR011766">
    <property type="entry name" value="TPP_enzyme_TPP-bd"/>
</dbReference>
<evidence type="ECO:0000259" key="4">
    <source>
        <dbReference type="Pfam" id="PF00205"/>
    </source>
</evidence>
<accession>A0A4U0ULQ6</accession>
<feature type="domain" description="Thiamine pyrophosphate enzyme N-terminal TPP-binding" evidence="6">
    <location>
        <begin position="8"/>
        <end position="120"/>
    </location>
</feature>
<keyword evidence="2 3" id="KW-0786">Thiamine pyrophosphate</keyword>
<comment type="similarity">
    <text evidence="1 3">Belongs to the TPP enzyme family.</text>
</comment>
<dbReference type="Pfam" id="PF02775">
    <property type="entry name" value="TPP_enzyme_C"/>
    <property type="match status" value="1"/>
</dbReference>
<dbReference type="GO" id="GO:0000287">
    <property type="term" value="F:magnesium ion binding"/>
    <property type="evidence" value="ECO:0007669"/>
    <property type="project" value="InterPro"/>
</dbReference>
<evidence type="ECO:0000313" key="7">
    <source>
        <dbReference type="EMBL" id="TKA36634.1"/>
    </source>
</evidence>
<dbReference type="GO" id="GO:0050660">
    <property type="term" value="F:flavin adenine dinucleotide binding"/>
    <property type="evidence" value="ECO:0007669"/>
    <property type="project" value="TreeGrafter"/>
</dbReference>
<protein>
    <submittedName>
        <fullName evidence="7">Uncharacterized protein</fullName>
    </submittedName>
</protein>
<dbReference type="FunFam" id="3.40.50.970:FF:000007">
    <property type="entry name" value="Acetolactate synthase"/>
    <property type="match status" value="1"/>
</dbReference>
<dbReference type="Proteomes" id="UP000310066">
    <property type="component" value="Unassembled WGS sequence"/>
</dbReference>
<comment type="caution">
    <text evidence="7">The sequence shown here is derived from an EMBL/GenBank/DDBJ whole genome shotgun (WGS) entry which is preliminary data.</text>
</comment>
<gene>
    <name evidence="7" type="ORF">B0A54_11877</name>
</gene>
<dbReference type="InterPro" id="IPR012000">
    <property type="entry name" value="Thiamin_PyroP_enz_cen_dom"/>
</dbReference>
<dbReference type="GO" id="GO:0030976">
    <property type="term" value="F:thiamine pyrophosphate binding"/>
    <property type="evidence" value="ECO:0007669"/>
    <property type="project" value="InterPro"/>
</dbReference>
<sequence length="564" mass="60708">MASQEQQQVAEILVESIYNAGVRLVFGIPGAKIDAIFDKLRDHSEIKLIVCRHEQNAAFMAAAVGRITGIPGVCIATSGPGAGNLTTGLITATTEGDPVVAIIGSVPRLMSTKHTHQSMKALDILRPASKMATGIDVEDQAAEVLLSCFRTASTSPKGSCVMSLPMDVASGKSKIHAFPPNAFKAPLYGPAPTQSIQQVAEMIDRAKLPVLFLGQRASSAIVVSAVREFLTKHPIAVVETFQAAGAVPEDMAQHVFFGRVGLFRNQTGDRLLSKSDLVLTLGYDPAEYDASAWNPNGDINIVHVDYMSCDYGAYYHPSIELLGSLRENILALNQTVTHVADPASHEFCQSLSQELTSWRQTLTAHTPAPTALVQPLHFISNLQSRVAKDTTVCCDVGTVYIYMMRYFLSYEPRRLLCSNGQQTLGVGLPWAIAASLTQSPPCSQKVVSLSGDGGFMFSSQELATAVQQGCNITHFVWNDEAFNMVEFQEEMKYGRSSGIGLGGVDFVKLVEAFGGRGFEMRSSGEVGEVMEKALAHKGVSLVNVRIDYSQVKELAGGLIQDSVG</sequence>
<dbReference type="SUPFAM" id="SSF52518">
    <property type="entry name" value="Thiamin diphosphate-binding fold (THDP-binding)"/>
    <property type="match status" value="2"/>
</dbReference>
<dbReference type="Pfam" id="PF02776">
    <property type="entry name" value="TPP_enzyme_N"/>
    <property type="match status" value="1"/>
</dbReference>
<dbReference type="PANTHER" id="PTHR18968:SF129">
    <property type="entry name" value="ACETOLACTATE SYNTHASE"/>
    <property type="match status" value="1"/>
</dbReference>
<dbReference type="Pfam" id="PF00205">
    <property type="entry name" value="TPP_enzyme_M"/>
    <property type="match status" value="1"/>
</dbReference>
<dbReference type="GO" id="GO:0009099">
    <property type="term" value="P:L-valine biosynthetic process"/>
    <property type="evidence" value="ECO:0007669"/>
    <property type="project" value="TreeGrafter"/>
</dbReference>